<dbReference type="OMA" id="SGAGRMC"/>
<evidence type="ECO:0000313" key="3">
    <source>
        <dbReference type="Proteomes" id="UP000041254"/>
    </source>
</evidence>
<feature type="region of interest" description="Disordered" evidence="1">
    <location>
        <begin position="274"/>
        <end position="303"/>
    </location>
</feature>
<gene>
    <name evidence="2" type="ORF">Vbra_12866</name>
</gene>
<evidence type="ECO:0000313" key="2">
    <source>
        <dbReference type="EMBL" id="CEM00597.1"/>
    </source>
</evidence>
<feature type="region of interest" description="Disordered" evidence="1">
    <location>
        <begin position="85"/>
        <end position="249"/>
    </location>
</feature>
<dbReference type="Proteomes" id="UP000041254">
    <property type="component" value="Unassembled WGS sequence"/>
</dbReference>
<dbReference type="AlphaFoldDB" id="A0A0G4ERS9"/>
<proteinExistence type="predicted"/>
<name>A0A0G4ERS9_VITBC</name>
<accession>A0A0G4ERS9</accession>
<dbReference type="VEuPathDB" id="CryptoDB:Vbra_12866"/>
<evidence type="ECO:0000256" key="1">
    <source>
        <dbReference type="SAM" id="MobiDB-lite"/>
    </source>
</evidence>
<reference evidence="2 3" key="1">
    <citation type="submission" date="2014-11" db="EMBL/GenBank/DDBJ databases">
        <authorList>
            <person name="Zhu J."/>
            <person name="Qi W."/>
            <person name="Song R."/>
        </authorList>
    </citation>
    <scope>NUCLEOTIDE SEQUENCE [LARGE SCALE GENOMIC DNA]</scope>
</reference>
<dbReference type="EMBL" id="CDMY01000295">
    <property type="protein sequence ID" value="CEM00597.1"/>
    <property type="molecule type" value="Genomic_DNA"/>
</dbReference>
<protein>
    <submittedName>
        <fullName evidence="2">Uncharacterized protein</fullName>
    </submittedName>
</protein>
<keyword evidence="3" id="KW-1185">Reference proteome</keyword>
<sequence length="303" mass="31796">MASRCSSLSPPAQGGAGFPAPSVLVVIPNGARLVTPHGVSLVPLPPYRSDRRAAARERSPPPQLPQQAPSVLVVTCHGVRLVTPHGVTLGRLPPRHAETRAARRPPNPPPQPQDPAFLPFGDGQRLQRVPPLRGDEGFLGDTASSRAKRRQRAPPSSPRPPRQARRPPRPRAAEAAAVAAAATGEASAAQPASAAPAPSAPPAPPAREERQEAPTPPTPTPPRGPPSHPCTPATPIDQPPAAAVGQPSAELLNAMTEGLLAERAARREALLRRPFLFTGPHAPGTPQSEREEEDGLWVRTPGR</sequence>
<feature type="compositionally biased region" description="Pro residues" evidence="1">
    <location>
        <begin position="214"/>
        <end position="229"/>
    </location>
</feature>
<feature type="compositionally biased region" description="Low complexity" evidence="1">
    <location>
        <begin position="173"/>
        <end position="197"/>
    </location>
</feature>
<organism evidence="2 3">
    <name type="scientific">Vitrella brassicaformis (strain CCMP3155)</name>
    <dbReference type="NCBI Taxonomy" id="1169540"/>
    <lineage>
        <taxon>Eukaryota</taxon>
        <taxon>Sar</taxon>
        <taxon>Alveolata</taxon>
        <taxon>Colpodellida</taxon>
        <taxon>Vitrellaceae</taxon>
        <taxon>Vitrella</taxon>
    </lineage>
</organism>
<dbReference type="InParanoid" id="A0A0G4ERS9"/>